<dbReference type="AlphaFoldDB" id="A0A8T1M111"/>
<gene>
    <name evidence="1" type="ORF">CSKR_202707</name>
</gene>
<comment type="caution">
    <text evidence="1">The sequence shown here is derived from an EMBL/GenBank/DDBJ whole genome shotgun (WGS) entry which is preliminary data.</text>
</comment>
<dbReference type="OrthoDB" id="1724443at2759"/>
<name>A0A8T1M111_CLOSI</name>
<accession>A0A8T1M111</accession>
<protein>
    <submittedName>
        <fullName evidence="1">Uncharacterized protein</fullName>
    </submittedName>
</protein>
<proteinExistence type="predicted"/>
<evidence type="ECO:0000313" key="1">
    <source>
        <dbReference type="EMBL" id="KAG5443037.1"/>
    </source>
</evidence>
<sequence length="103" mass="11041">MNSPQVSLLKETSQVGLAGFLESRDIQALESEALKGQVTDEQLGGLLLTADLTESDVLRPVAMGFLHTVVAGALLRAARWRTASSGPPHQHSYVQSVWCVPSL</sequence>
<dbReference type="EMBL" id="NIRI02000056">
    <property type="protein sequence ID" value="KAG5443037.1"/>
    <property type="molecule type" value="Genomic_DNA"/>
</dbReference>
<dbReference type="Proteomes" id="UP000286415">
    <property type="component" value="Unassembled WGS sequence"/>
</dbReference>
<evidence type="ECO:0000313" key="2">
    <source>
        <dbReference type="Proteomes" id="UP000286415"/>
    </source>
</evidence>
<reference evidence="1 2" key="1">
    <citation type="journal article" date="2018" name="Biotechnol. Adv.">
        <title>Improved genomic resources and new bioinformatic workflow for the carcinogenic parasite Clonorchis sinensis: Biotechnological implications.</title>
        <authorList>
            <person name="Wang D."/>
            <person name="Korhonen P.K."/>
            <person name="Gasser R.B."/>
            <person name="Young N.D."/>
        </authorList>
    </citation>
    <scope>NUCLEOTIDE SEQUENCE [LARGE SCALE GENOMIC DNA]</scope>
    <source>
        <strain evidence="1">Cs-k2</strain>
    </source>
</reference>
<organism evidence="1 2">
    <name type="scientific">Clonorchis sinensis</name>
    <name type="common">Chinese liver fluke</name>
    <dbReference type="NCBI Taxonomy" id="79923"/>
    <lineage>
        <taxon>Eukaryota</taxon>
        <taxon>Metazoa</taxon>
        <taxon>Spiralia</taxon>
        <taxon>Lophotrochozoa</taxon>
        <taxon>Platyhelminthes</taxon>
        <taxon>Trematoda</taxon>
        <taxon>Digenea</taxon>
        <taxon>Opisthorchiida</taxon>
        <taxon>Opisthorchiata</taxon>
        <taxon>Opisthorchiidae</taxon>
        <taxon>Clonorchis</taxon>
    </lineage>
</organism>
<reference evidence="1 2" key="2">
    <citation type="journal article" date="2021" name="Genomics">
        <title>High-quality reference genome for Clonorchis sinensis.</title>
        <authorList>
            <person name="Young N.D."/>
            <person name="Stroehlein A.J."/>
            <person name="Kinkar L."/>
            <person name="Wang T."/>
            <person name="Sohn W.M."/>
            <person name="Chang B.C.H."/>
            <person name="Kaur P."/>
            <person name="Weisz D."/>
            <person name="Dudchenko O."/>
            <person name="Aiden E.L."/>
            <person name="Korhonen P.K."/>
            <person name="Gasser R.B."/>
        </authorList>
    </citation>
    <scope>NUCLEOTIDE SEQUENCE [LARGE SCALE GENOMIC DNA]</scope>
    <source>
        <strain evidence="1">Cs-k2</strain>
    </source>
</reference>
<keyword evidence="2" id="KW-1185">Reference proteome</keyword>